<evidence type="ECO:0000313" key="1">
    <source>
        <dbReference type="EMBL" id="SVE14181.1"/>
    </source>
</evidence>
<dbReference type="EMBL" id="UINC01196943">
    <property type="protein sequence ID" value="SVE14181.1"/>
    <property type="molecule type" value="Genomic_DNA"/>
</dbReference>
<proteinExistence type="predicted"/>
<organism evidence="1">
    <name type="scientific">marine metagenome</name>
    <dbReference type="NCBI Taxonomy" id="408172"/>
    <lineage>
        <taxon>unclassified sequences</taxon>
        <taxon>metagenomes</taxon>
        <taxon>ecological metagenomes</taxon>
    </lineage>
</organism>
<feature type="non-terminal residue" evidence="1">
    <location>
        <position position="1"/>
    </location>
</feature>
<dbReference type="AlphaFoldDB" id="A0A383B2R6"/>
<sequence>VLVVVLGACYWVGQRPGIEGSRASQLCCRLPIRFVTVKIIGRVDMPRDLPIDFIGNWGLVLLLKSIPLVECFPPIISHMLLIVRPTISFYNLWFVRPATGIGNGREVWLNLPS</sequence>
<name>A0A383B2R6_9ZZZZ</name>
<gene>
    <name evidence="1" type="ORF">METZ01_LOCUS467035</name>
</gene>
<accession>A0A383B2R6</accession>
<reference evidence="1" key="1">
    <citation type="submission" date="2018-05" db="EMBL/GenBank/DDBJ databases">
        <authorList>
            <person name="Lanie J.A."/>
            <person name="Ng W.-L."/>
            <person name="Kazmierczak K.M."/>
            <person name="Andrzejewski T.M."/>
            <person name="Davidsen T.M."/>
            <person name="Wayne K.J."/>
            <person name="Tettelin H."/>
            <person name="Glass J.I."/>
            <person name="Rusch D."/>
            <person name="Podicherti R."/>
            <person name="Tsui H.-C.T."/>
            <person name="Winkler M.E."/>
        </authorList>
    </citation>
    <scope>NUCLEOTIDE SEQUENCE</scope>
</reference>
<protein>
    <submittedName>
        <fullName evidence="1">Uncharacterized protein</fullName>
    </submittedName>
</protein>